<dbReference type="EMBL" id="BAAATM010000018">
    <property type="protein sequence ID" value="GAA2550565.1"/>
    <property type="molecule type" value="Genomic_DNA"/>
</dbReference>
<feature type="transmembrane region" description="Helical" evidence="1">
    <location>
        <begin position="12"/>
        <end position="30"/>
    </location>
</feature>
<protein>
    <recommendedName>
        <fullName evidence="4">Integral membrane protein</fullName>
    </recommendedName>
</protein>
<dbReference type="Proteomes" id="UP001501095">
    <property type="component" value="Unassembled WGS sequence"/>
</dbReference>
<keyword evidence="1" id="KW-1133">Transmembrane helix</keyword>
<reference evidence="2 3" key="1">
    <citation type="journal article" date="2019" name="Int. J. Syst. Evol. Microbiol.">
        <title>The Global Catalogue of Microorganisms (GCM) 10K type strain sequencing project: providing services to taxonomists for standard genome sequencing and annotation.</title>
        <authorList>
            <consortium name="The Broad Institute Genomics Platform"/>
            <consortium name="The Broad Institute Genome Sequencing Center for Infectious Disease"/>
            <person name="Wu L."/>
            <person name="Ma J."/>
        </authorList>
    </citation>
    <scope>NUCLEOTIDE SEQUENCE [LARGE SCALE GENOMIC DNA]</scope>
    <source>
        <strain evidence="2 3">JCM 6924</strain>
    </source>
</reference>
<proteinExistence type="predicted"/>
<sequence length="124" mass="13249">MLSQHFTPAHWWIAACLSGLALAAAVASLPSQPRSRLIAGATVVLVTAFYCVARGRGEGTEQALQLYILGTLPLAILRWVFGGWLRRQSELARAGQPPQEVKGRHTALFMGAFVAVVAAIAVLL</sequence>
<comment type="caution">
    <text evidence="2">The sequence shown here is derived from an EMBL/GenBank/DDBJ whole genome shotgun (WGS) entry which is preliminary data.</text>
</comment>
<feature type="transmembrane region" description="Helical" evidence="1">
    <location>
        <begin position="37"/>
        <end position="55"/>
    </location>
</feature>
<feature type="transmembrane region" description="Helical" evidence="1">
    <location>
        <begin position="106"/>
        <end position="123"/>
    </location>
</feature>
<gene>
    <name evidence="2" type="ORF">GCM10010423_58580</name>
</gene>
<evidence type="ECO:0000313" key="3">
    <source>
        <dbReference type="Proteomes" id="UP001501095"/>
    </source>
</evidence>
<name>A0ABN3P200_9ACTN</name>
<evidence type="ECO:0000256" key="1">
    <source>
        <dbReference type="SAM" id="Phobius"/>
    </source>
</evidence>
<keyword evidence="3" id="KW-1185">Reference proteome</keyword>
<accession>A0ABN3P200</accession>
<feature type="transmembrane region" description="Helical" evidence="1">
    <location>
        <begin position="67"/>
        <end position="85"/>
    </location>
</feature>
<keyword evidence="1" id="KW-0812">Transmembrane</keyword>
<keyword evidence="1" id="KW-0472">Membrane</keyword>
<organism evidence="2 3">
    <name type="scientific">Streptomyces levis</name>
    <dbReference type="NCBI Taxonomy" id="285566"/>
    <lineage>
        <taxon>Bacteria</taxon>
        <taxon>Bacillati</taxon>
        <taxon>Actinomycetota</taxon>
        <taxon>Actinomycetes</taxon>
        <taxon>Kitasatosporales</taxon>
        <taxon>Streptomycetaceae</taxon>
        <taxon>Streptomyces</taxon>
    </lineage>
</organism>
<evidence type="ECO:0000313" key="2">
    <source>
        <dbReference type="EMBL" id="GAA2550565.1"/>
    </source>
</evidence>
<evidence type="ECO:0008006" key="4">
    <source>
        <dbReference type="Google" id="ProtNLM"/>
    </source>
</evidence>